<gene>
    <name evidence="2" type="ORF">sscle_01g007460</name>
</gene>
<dbReference type="OrthoDB" id="5401106at2759"/>
<sequence length="1127" mass="124361">MTPIVADKAHGGGKLVALEGNINTITTQLRLLPHSHMILILAPLDHYLSEDHKREPFEARAFVRDVHIALTRRNEVARSFLRSSQSKLAFLNGGSVSARAICVAKISQRLTYGNFAEAATIFHDIVKDGVAGLFGGTKSSSPSSKSTPIPEPAKVTARPRAKLPKKLDLRSTKSAATLSGKDLPECEIDMEGNGTSGARNLRRSMADSGPQIIHIPGESRTITSRRSMRESQHGSDIVTTVVSIPSEPRTSQINGTRCRLSQYSGTFGPRPSSSSKPSFSVPRSRYSTQPTTDIDEDEDYFEYISQDDDNLFSSPNVVYGEACVVDMQSALPTPTTPSWTKSIGDLLLQDDPKTSLYFKHAASTSDLRSSFNIPRRSFMKDSTFEQLPKAAFVKASKTTIRRSLTPNTPNFRDSIRSNSKGVSHAFKGCGTELEEEDLDLTKPVFDIAEDLIIHFTDNSPIEISRSISEYRSGNFPISSPLLPRPLPTPPTTAPMATESLNSGQSVNQWRLKTHSDCPKSIEADSYFSQSPVQEEIERQKAFNRPLSTSASTTFSINKGTAYKFCEFPGAYSNKSIDIQNEFRSFLNFHFPEEAKALNQYQNSVMFESGPFWKDMFSNGSSTSCEGPDVDQIIAVGCEKGISDVFSSQLLRQVENIGIKKSGESRSGRLDLRYLDFNFSDCSSLLTTIRFLIASAMQTFMSQPLVARKDLDPMADPRLLADLIVPHLETYLATNSMVRFLILSFPFDQIATVIALRSLLGSDLVKVAGVLDTLSSDPPSFAKPPLPKFHSSHHSFDAAVATDLLKRTEYPQRYPLKSSLDALRDADPETILKRSSSSFSLFIKADYHLPSTASGSEIQNFLTLIRKNMVERFSWYSIEQVFLRPLPIPSQTIIMKDASTTTEELLRADSDTDMSQFITEQNSSITSSLYDSDLLDAEILRLPTHLSTRPSYFPASSRATSRSISPAPATPPRSSSYSAGGSTIRHIPIAIERHSISRDAIRPHDQIFPPPQTQTQTHIQEQQQEAIYTYAHSTTSSTSVPHLDRTHSDEISVDTSEVDLEIEVDSEDDAYDRMVMGCYSPMGAKRRSTFLQARFGAYGGGGSGSAKGEVKARAKGNSRKALKWLGLA</sequence>
<evidence type="ECO:0008006" key="4">
    <source>
        <dbReference type="Google" id="ProtNLM"/>
    </source>
</evidence>
<feature type="region of interest" description="Disordered" evidence="1">
    <location>
        <begin position="1032"/>
        <end position="1051"/>
    </location>
</feature>
<evidence type="ECO:0000256" key="1">
    <source>
        <dbReference type="SAM" id="MobiDB-lite"/>
    </source>
</evidence>
<evidence type="ECO:0000313" key="3">
    <source>
        <dbReference type="Proteomes" id="UP000177798"/>
    </source>
</evidence>
<feature type="region of interest" description="Disordered" evidence="1">
    <location>
        <begin position="950"/>
        <end position="980"/>
    </location>
</feature>
<dbReference type="Proteomes" id="UP000177798">
    <property type="component" value="Chromosome 1"/>
</dbReference>
<name>A0A1D9PTI6_SCLS1</name>
<organism evidence="2 3">
    <name type="scientific">Sclerotinia sclerotiorum (strain ATCC 18683 / 1980 / Ss-1)</name>
    <name type="common">White mold</name>
    <name type="synonym">Whetzelinia sclerotiorum</name>
    <dbReference type="NCBI Taxonomy" id="665079"/>
    <lineage>
        <taxon>Eukaryota</taxon>
        <taxon>Fungi</taxon>
        <taxon>Dikarya</taxon>
        <taxon>Ascomycota</taxon>
        <taxon>Pezizomycotina</taxon>
        <taxon>Leotiomycetes</taxon>
        <taxon>Helotiales</taxon>
        <taxon>Sclerotiniaceae</taxon>
        <taxon>Sclerotinia</taxon>
    </lineage>
</organism>
<protein>
    <recommendedName>
        <fullName evidence="4">Gastric mucin-like protein</fullName>
    </recommendedName>
</protein>
<dbReference type="EMBL" id="CP017814">
    <property type="protein sequence ID" value="APA05976.1"/>
    <property type="molecule type" value="Genomic_DNA"/>
</dbReference>
<proteinExistence type="predicted"/>
<feature type="region of interest" description="Disordered" evidence="1">
    <location>
        <begin position="257"/>
        <end position="293"/>
    </location>
</feature>
<accession>A0A1D9PTI6</accession>
<feature type="compositionally biased region" description="Low complexity" evidence="1">
    <location>
        <begin position="269"/>
        <end position="285"/>
    </location>
</feature>
<dbReference type="AlphaFoldDB" id="A0A1D9PTI6"/>
<feature type="compositionally biased region" description="Low complexity" evidence="1">
    <location>
        <begin position="953"/>
        <end position="978"/>
    </location>
</feature>
<reference evidence="3" key="1">
    <citation type="journal article" date="2017" name="Genome Biol. Evol.">
        <title>The complete genome sequence of the phytopathogenic fungus Sclerotinia sclerotiorum reveals insights into the genome architecture of broad host range pathogens.</title>
        <authorList>
            <person name="Derbyshire M."/>
            <person name="Denton-Giles M."/>
            <person name="Hegedus D."/>
            <person name="Seifbarghy S."/>
            <person name="Rollins J."/>
            <person name="van Kan J."/>
            <person name="Seidl M.F."/>
            <person name="Faino L."/>
            <person name="Mbengue M."/>
            <person name="Navaud O."/>
            <person name="Raffaele S."/>
            <person name="Hammond-Kosack K."/>
            <person name="Heard S."/>
            <person name="Oliver R."/>
        </authorList>
    </citation>
    <scope>NUCLEOTIDE SEQUENCE [LARGE SCALE GENOMIC DNA]</scope>
    <source>
        <strain evidence="3">ATCC 18683 / 1980 / Ss-1</strain>
    </source>
</reference>
<feature type="compositionally biased region" description="Low complexity" evidence="1">
    <location>
        <begin position="137"/>
        <end position="148"/>
    </location>
</feature>
<dbReference type="VEuPathDB" id="FungiDB:sscle_01g007460"/>
<evidence type="ECO:0000313" key="2">
    <source>
        <dbReference type="EMBL" id="APA05976.1"/>
    </source>
</evidence>
<dbReference type="OMA" id="WKPVFRE"/>
<dbReference type="KEGG" id="ssl:SS1G_01613"/>
<feature type="region of interest" description="Disordered" evidence="1">
    <location>
        <begin position="137"/>
        <end position="162"/>
    </location>
</feature>
<dbReference type="RefSeq" id="XP_001597419.1">
    <property type="nucleotide sequence ID" value="XM_001597369.1"/>
</dbReference>